<reference evidence="3 4" key="1">
    <citation type="submission" date="2016-10" db="EMBL/GenBank/DDBJ databases">
        <authorList>
            <person name="de Groot N.N."/>
        </authorList>
    </citation>
    <scope>NUCLEOTIDE SEQUENCE [LARGE SCALE GENOMIC DNA]</scope>
    <source>
        <strain evidence="3 4">DSM 17074</strain>
    </source>
</reference>
<protein>
    <submittedName>
        <fullName evidence="2">UPF0302 protein</fullName>
    </submittedName>
    <submittedName>
        <fullName evidence="3">Uncharacterized protein YpiB, UPF0302 family</fullName>
    </submittedName>
</protein>
<evidence type="ECO:0000313" key="3">
    <source>
        <dbReference type="EMBL" id="SFS81539.1"/>
    </source>
</evidence>
<dbReference type="InterPro" id="IPR011188">
    <property type="entry name" value="UPF0302"/>
</dbReference>
<name>A0A1I6SX94_9BACI</name>
<reference evidence="2 5" key="2">
    <citation type="submission" date="2019-07" db="EMBL/GenBank/DDBJ databases">
        <title>Whole genome shotgun sequence of Halolactibacillus miurensis NBRC 100873.</title>
        <authorList>
            <person name="Hosoyama A."/>
            <person name="Uohara A."/>
            <person name="Ohji S."/>
            <person name="Ichikawa N."/>
        </authorList>
    </citation>
    <scope>NUCLEOTIDE SEQUENCE [LARGE SCALE GENOMIC DNA]</scope>
    <source>
        <strain evidence="2 5">NBRC 100873</strain>
    </source>
</reference>
<proteinExistence type="predicted"/>
<evidence type="ECO:0000259" key="1">
    <source>
        <dbReference type="Pfam" id="PF08864"/>
    </source>
</evidence>
<dbReference type="AlphaFoldDB" id="A0A1I6SX94"/>
<dbReference type="PIRSF" id="PIRSF007165">
    <property type="entry name" value="UCP007165"/>
    <property type="match status" value="1"/>
</dbReference>
<dbReference type="Gene3D" id="3.40.1530.30">
    <property type="entry name" value="Uncharacterised family UPF0302, N-terminal domain"/>
    <property type="match status" value="1"/>
</dbReference>
<evidence type="ECO:0000313" key="5">
    <source>
        <dbReference type="Proteomes" id="UP000321773"/>
    </source>
</evidence>
<sequence length="193" mass="23107">MTVSMQEKKACLHWFLNRHQVKQRDCIYLLHYLMREEHLLNHVHFVYDVQYAPRGILISAEGAKKPAFKFYKNHLVTTEVDKAFHDMRLNKDEPLYIELSFLGVKRSLDYHRVLEENPYIPDDYYLNESDKQTIDALLNQTLSVGYEVWLRKEIDRCLDEGDLEQFHVLSEQLTHYLTEEQHTLMDSHPLNKK</sequence>
<dbReference type="Gene3D" id="4.10.810.10">
    <property type="entry name" value="Virus Scaffolding Protein, Chain A"/>
    <property type="match status" value="1"/>
</dbReference>
<accession>A0A1I6SX94</accession>
<gene>
    <name evidence="2" type="ORF">HMI01_12890</name>
    <name evidence="3" type="ORF">SAMN05421668_11125</name>
</gene>
<feature type="domain" description="UPF0302" evidence="1">
    <location>
        <begin position="7"/>
        <end position="110"/>
    </location>
</feature>
<evidence type="ECO:0000313" key="4">
    <source>
        <dbReference type="Proteomes" id="UP000199139"/>
    </source>
</evidence>
<dbReference type="NCBIfam" id="NF002965">
    <property type="entry name" value="PRK03636.1"/>
    <property type="match status" value="1"/>
</dbReference>
<dbReference type="Proteomes" id="UP000321773">
    <property type="component" value="Unassembled WGS sequence"/>
</dbReference>
<dbReference type="RefSeq" id="WP_062319320.1">
    <property type="nucleotide sequence ID" value="NZ_FPAI01000011.1"/>
</dbReference>
<dbReference type="EMBL" id="BJWJ01000010">
    <property type="protein sequence ID" value="GEM04301.1"/>
    <property type="molecule type" value="Genomic_DNA"/>
</dbReference>
<dbReference type="STRING" id="306541.SAMN05421668_11125"/>
<evidence type="ECO:0000313" key="2">
    <source>
        <dbReference type="EMBL" id="GEM04301.1"/>
    </source>
</evidence>
<dbReference type="InterPro" id="IPR014963">
    <property type="entry name" value="UPF0302_N"/>
</dbReference>
<dbReference type="InterPro" id="IPR027393">
    <property type="entry name" value="Virus_scaffolding_prot_C"/>
</dbReference>
<dbReference type="Pfam" id="PF08864">
    <property type="entry name" value="UPF0302"/>
    <property type="match status" value="1"/>
</dbReference>
<keyword evidence="5" id="KW-1185">Reference proteome</keyword>
<organism evidence="3 4">
    <name type="scientific">Halolactibacillus miurensis</name>
    <dbReference type="NCBI Taxonomy" id="306541"/>
    <lineage>
        <taxon>Bacteria</taxon>
        <taxon>Bacillati</taxon>
        <taxon>Bacillota</taxon>
        <taxon>Bacilli</taxon>
        <taxon>Bacillales</taxon>
        <taxon>Bacillaceae</taxon>
        <taxon>Halolactibacillus</taxon>
    </lineage>
</organism>
<dbReference type="Proteomes" id="UP000199139">
    <property type="component" value="Unassembled WGS sequence"/>
</dbReference>
<dbReference type="EMBL" id="FPAI01000011">
    <property type="protein sequence ID" value="SFS81539.1"/>
    <property type="molecule type" value="Genomic_DNA"/>
</dbReference>
<dbReference type="InterPro" id="IPR038091">
    <property type="entry name" value="UPF0302_N_sf"/>
</dbReference>